<accession>A0A8K1GQQ8</accession>
<reference evidence="3" key="1">
    <citation type="submission" date="2019-04" db="EMBL/GenBank/DDBJ databases">
        <title>Genome assembly of Zosterops borbonicus 15179.</title>
        <authorList>
            <person name="Leroy T."/>
            <person name="Anselmetti Y."/>
            <person name="Tilak M.-K."/>
            <person name="Nabholz B."/>
        </authorList>
    </citation>
    <scope>NUCLEOTIDE SEQUENCE</scope>
    <source>
        <strain evidence="3">HGM_15179</strain>
        <tissue evidence="3">Muscle</tissue>
    </source>
</reference>
<dbReference type="InterPro" id="IPR000477">
    <property type="entry name" value="RT_dom"/>
</dbReference>
<evidence type="ECO:0000313" key="3">
    <source>
        <dbReference type="EMBL" id="TRZ23564.1"/>
    </source>
</evidence>
<dbReference type="AlphaFoldDB" id="A0A8K1GQQ8"/>
<dbReference type="Proteomes" id="UP000796761">
    <property type="component" value="Unassembled WGS sequence"/>
</dbReference>
<sequence length="114" mass="12048">MSGLSQLESCIQTEVVNDSESLWTSETSGIPQGSILGPVLFNTFINDVSSEIRFTRSRFADDTKLNDAVDTPEAGDASSGTKTSLRSGPMGMSLVEGAAAGLGQFPYQCKLHVS</sequence>
<evidence type="ECO:0000313" key="4">
    <source>
        <dbReference type="Proteomes" id="UP000796761"/>
    </source>
</evidence>
<protein>
    <recommendedName>
        <fullName evidence="2">Reverse transcriptase domain-containing protein</fullName>
    </recommendedName>
</protein>
<name>A0A8K1GQQ8_9PASS</name>
<organism evidence="3 4">
    <name type="scientific">Zosterops borbonicus</name>
    <dbReference type="NCBI Taxonomy" id="364589"/>
    <lineage>
        <taxon>Eukaryota</taxon>
        <taxon>Metazoa</taxon>
        <taxon>Chordata</taxon>
        <taxon>Craniata</taxon>
        <taxon>Vertebrata</taxon>
        <taxon>Euteleostomi</taxon>
        <taxon>Archelosauria</taxon>
        <taxon>Archosauria</taxon>
        <taxon>Dinosauria</taxon>
        <taxon>Saurischia</taxon>
        <taxon>Theropoda</taxon>
        <taxon>Coelurosauria</taxon>
        <taxon>Aves</taxon>
        <taxon>Neognathae</taxon>
        <taxon>Neoaves</taxon>
        <taxon>Telluraves</taxon>
        <taxon>Australaves</taxon>
        <taxon>Passeriformes</taxon>
        <taxon>Sylvioidea</taxon>
        <taxon>Zosteropidae</taxon>
        <taxon>Zosterops</taxon>
    </lineage>
</organism>
<comment type="caution">
    <text evidence="3">The sequence shown here is derived from an EMBL/GenBank/DDBJ whole genome shotgun (WGS) entry which is preliminary data.</text>
</comment>
<evidence type="ECO:0000259" key="2">
    <source>
        <dbReference type="Pfam" id="PF00078"/>
    </source>
</evidence>
<evidence type="ECO:0000256" key="1">
    <source>
        <dbReference type="SAM" id="MobiDB-lite"/>
    </source>
</evidence>
<gene>
    <name evidence="3" type="ORF">HGM15179_003528</name>
</gene>
<dbReference type="OrthoDB" id="8962338at2759"/>
<feature type="region of interest" description="Disordered" evidence="1">
    <location>
        <begin position="66"/>
        <end position="89"/>
    </location>
</feature>
<keyword evidence="4" id="KW-1185">Reference proteome</keyword>
<dbReference type="EMBL" id="SWJQ01000070">
    <property type="protein sequence ID" value="TRZ23564.1"/>
    <property type="molecule type" value="Genomic_DNA"/>
</dbReference>
<dbReference type="Pfam" id="PF00078">
    <property type="entry name" value="RVT_1"/>
    <property type="match status" value="1"/>
</dbReference>
<proteinExistence type="predicted"/>
<feature type="domain" description="Reverse transcriptase" evidence="2">
    <location>
        <begin position="8"/>
        <end position="63"/>
    </location>
</feature>